<comment type="similarity">
    <text evidence="1">Belongs to the RdRP family.</text>
</comment>
<feature type="compositionally biased region" description="Low complexity" evidence="2">
    <location>
        <begin position="184"/>
        <end position="193"/>
    </location>
</feature>
<accession>A0A9P4IUY1</accession>
<dbReference type="GO" id="GO:0003968">
    <property type="term" value="F:RNA-directed RNA polymerase activity"/>
    <property type="evidence" value="ECO:0007669"/>
    <property type="project" value="UniProtKB-KW"/>
</dbReference>
<evidence type="ECO:0000313" key="4">
    <source>
        <dbReference type="EMBL" id="KAF2148322.1"/>
    </source>
</evidence>
<feature type="region of interest" description="Disordered" evidence="2">
    <location>
        <begin position="154"/>
        <end position="193"/>
    </location>
</feature>
<reference evidence="4" key="1">
    <citation type="journal article" date="2020" name="Stud. Mycol.">
        <title>101 Dothideomycetes genomes: a test case for predicting lifestyles and emergence of pathogens.</title>
        <authorList>
            <person name="Haridas S."/>
            <person name="Albert R."/>
            <person name="Binder M."/>
            <person name="Bloem J."/>
            <person name="Labutti K."/>
            <person name="Salamov A."/>
            <person name="Andreopoulos B."/>
            <person name="Baker S."/>
            <person name="Barry K."/>
            <person name="Bills G."/>
            <person name="Bluhm B."/>
            <person name="Cannon C."/>
            <person name="Castanera R."/>
            <person name="Culley D."/>
            <person name="Daum C."/>
            <person name="Ezra D."/>
            <person name="Gonzalez J."/>
            <person name="Henrissat B."/>
            <person name="Kuo A."/>
            <person name="Liang C."/>
            <person name="Lipzen A."/>
            <person name="Lutzoni F."/>
            <person name="Magnuson J."/>
            <person name="Mondo S."/>
            <person name="Nolan M."/>
            <person name="Ohm R."/>
            <person name="Pangilinan J."/>
            <person name="Park H.-J."/>
            <person name="Ramirez L."/>
            <person name="Alfaro M."/>
            <person name="Sun H."/>
            <person name="Tritt A."/>
            <person name="Yoshinaga Y."/>
            <person name="Zwiers L.-H."/>
            <person name="Turgeon B."/>
            <person name="Goodwin S."/>
            <person name="Spatafora J."/>
            <person name="Crous P."/>
            <person name="Grigoriev I."/>
        </authorList>
    </citation>
    <scope>NUCLEOTIDE SEQUENCE</scope>
    <source>
        <strain evidence="4">CBS 260.36</strain>
    </source>
</reference>
<comment type="caution">
    <text evidence="4">The sequence shown here is derived from an EMBL/GenBank/DDBJ whole genome shotgun (WGS) entry which is preliminary data.</text>
</comment>
<comment type="catalytic activity">
    <reaction evidence="1">
        <text>RNA(n) + a ribonucleoside 5'-triphosphate = RNA(n+1) + diphosphate</text>
        <dbReference type="Rhea" id="RHEA:21248"/>
        <dbReference type="Rhea" id="RHEA-COMP:14527"/>
        <dbReference type="Rhea" id="RHEA-COMP:17342"/>
        <dbReference type="ChEBI" id="CHEBI:33019"/>
        <dbReference type="ChEBI" id="CHEBI:61557"/>
        <dbReference type="ChEBI" id="CHEBI:140395"/>
        <dbReference type="EC" id="2.7.7.48"/>
    </reaction>
</comment>
<feature type="region of interest" description="Disordered" evidence="2">
    <location>
        <begin position="1"/>
        <end position="20"/>
    </location>
</feature>
<evidence type="ECO:0000313" key="5">
    <source>
        <dbReference type="Proteomes" id="UP000799439"/>
    </source>
</evidence>
<keyword evidence="1" id="KW-0694">RNA-binding</keyword>
<dbReference type="PANTHER" id="PTHR23079:SF55">
    <property type="entry name" value="RNA-DIRECTED RNA POLYMERASE"/>
    <property type="match status" value="1"/>
</dbReference>
<evidence type="ECO:0000256" key="1">
    <source>
        <dbReference type="RuleBase" id="RU363098"/>
    </source>
</evidence>
<dbReference type="GO" id="GO:0030422">
    <property type="term" value="P:siRNA processing"/>
    <property type="evidence" value="ECO:0007669"/>
    <property type="project" value="TreeGrafter"/>
</dbReference>
<gene>
    <name evidence="4" type="ORF">K461DRAFT_324684</name>
</gene>
<dbReference type="GO" id="GO:0031380">
    <property type="term" value="C:nuclear RNA-directed RNA polymerase complex"/>
    <property type="evidence" value="ECO:0007669"/>
    <property type="project" value="TreeGrafter"/>
</dbReference>
<dbReference type="OrthoDB" id="10055769at2759"/>
<dbReference type="PANTHER" id="PTHR23079">
    <property type="entry name" value="RNA-DEPENDENT RNA POLYMERASE"/>
    <property type="match status" value="1"/>
</dbReference>
<dbReference type="InterPro" id="IPR007855">
    <property type="entry name" value="RDRP"/>
</dbReference>
<evidence type="ECO:0000259" key="3">
    <source>
        <dbReference type="Pfam" id="PF05183"/>
    </source>
</evidence>
<dbReference type="Pfam" id="PF05183">
    <property type="entry name" value="RdRP"/>
    <property type="match status" value="1"/>
</dbReference>
<name>A0A9P4IUY1_9PEZI</name>
<dbReference type="EMBL" id="ML996093">
    <property type="protein sequence ID" value="KAF2148322.1"/>
    <property type="molecule type" value="Genomic_DNA"/>
</dbReference>
<organism evidence="4 5">
    <name type="scientific">Myriangium duriaei CBS 260.36</name>
    <dbReference type="NCBI Taxonomy" id="1168546"/>
    <lineage>
        <taxon>Eukaryota</taxon>
        <taxon>Fungi</taxon>
        <taxon>Dikarya</taxon>
        <taxon>Ascomycota</taxon>
        <taxon>Pezizomycotina</taxon>
        <taxon>Dothideomycetes</taxon>
        <taxon>Dothideomycetidae</taxon>
        <taxon>Myriangiales</taxon>
        <taxon>Myriangiaceae</taxon>
        <taxon>Myriangium</taxon>
    </lineage>
</organism>
<evidence type="ECO:0000256" key="2">
    <source>
        <dbReference type="SAM" id="MobiDB-lite"/>
    </source>
</evidence>
<protein>
    <recommendedName>
        <fullName evidence="1">RNA-dependent RNA polymerase</fullName>
        <ecNumber evidence="1">2.7.7.48</ecNumber>
    </recommendedName>
</protein>
<keyword evidence="1" id="KW-0696">RNA-directed RNA polymerase</keyword>
<dbReference type="Proteomes" id="UP000799439">
    <property type="component" value="Unassembled WGS sequence"/>
</dbReference>
<keyword evidence="5" id="KW-1185">Reference proteome</keyword>
<keyword evidence="1" id="KW-0808">Transferase</keyword>
<proteinExistence type="inferred from homology"/>
<sequence>MVGSDIPRPGHATPKHKKAHAEIDSVLETLRLAGLPIFLLKEPSSPSSRPNSLTSNVRDLISYLFFQNKDALENIVQGFIAEKQSTARQHTDTEKSSTARLANLCEKLKDAKYSTLAKTRLRNSDIRNLFASAKPNVYSHTLDIDKDVPRIVKASRAPQKQDSCNDTPRAPAKQTFQREDSTRSVRSTSTTSSSAEEAVFGITTAATSFYDEGNGSCEAETPASSFATEPGAAASQETNYGSQICLDDFTKFDRLDATDVRCAKLDMDYSKAARRSTTTATLGAQEPVSQIKHVKQFLPPITSHQQLIAELKKSQITTTASEKDYTKLDASSASFRLKYLPEERMVDFDFPEQLDSLNFATRFLAYRARMKDAANKTVLDSILNANESVTAIQKKLQLWIENILTPAEVFCQEKNSYSGKLVVRKSKDALLEFTPSPPSVESHSRLERAFDPQRFLTVVFAYPNAKDLQDLSLRNAEPLFKQYFREFLLRPQDILGTTFRVYYVESLGHEDNANRYRLRFFATDGPNLTTIGVETLIDWTLCVRYNLNVDIAKLWARVELSLSRTESTVTFLPFQVRQCPRGSTVLADGTPEATEFNDPALALDFSKQPMEERAIMNDGCSRLSVAAAKQICERLNLSRPWPVAFQGRLNGAKGIWTIAAPYDTQDGIWIDVNESQLKVKPREADLDDRTCEPGRWTFELVAYSTMPSASYLYLDFLPILEDRGVKREIIIGIIAQQLNMDFDGLMQSLKSSSDLRTWMATSFASKETRDRENGIAWVAGLPKEDHEKAVLLLDNGFSALSNRTLAAYMSKQVGRWAQDMLERLRIRSDKAVMPFGIADPRECLQPGEVCLNFSELTGDGKASLQGEVLVARLPALRRSDIQKVRAVFRPDLSDLKDVVIFPCKGQIPLAAKLQGGDYDGDKFWVCWDDRLVAPFKNAPIPPNIYSMEHYGIEKNTETVGELLGLTKDTAMEQPLRLDLMVKRAVESAFEDDMLGRVTNAHRRLAYKLNKLDHSDVEHLANVHDLIIDSKKNGLRWTEANFRELMERMNQPIKLPMAIYERALKDGLKTFGDPDHPLEGTDFILDEIALNHALPIVQECVWKVERELQLKSKLLPEPPNEGLDDTLLAAYHSLTRKAEQNVTAKRNLDHLKRSTQELIAHWNSYFVALPDGEKSWNKVYSKAINDCYCRYNAILPVSVVTQAFAGDKYARNDSRSEHEKCMIDEWMEKVTPHDFSKWELYRASVLYERRMSRPPDRHGVKSKFPFLMAGGELCHLKRTSTPGSRGMSKEIHAINRPRKRIKVFYHGLWTNSRQDGRSDEEGDIEQ</sequence>
<keyword evidence="1" id="KW-0548">Nucleotidyltransferase</keyword>
<dbReference type="InterPro" id="IPR057596">
    <property type="entry name" value="RDRP_core"/>
</dbReference>
<dbReference type="GO" id="GO:0003723">
    <property type="term" value="F:RNA binding"/>
    <property type="evidence" value="ECO:0007669"/>
    <property type="project" value="UniProtKB-KW"/>
</dbReference>
<feature type="domain" description="RDRP core" evidence="3">
    <location>
        <begin position="434"/>
        <end position="1042"/>
    </location>
</feature>
<dbReference type="EC" id="2.7.7.48" evidence="1"/>